<sequence length="406" mass="44020">MKHAVHIIGLHPGSLEPMESSRQIICEADVLAGGKRLLDKFPEFNGELLTFFTPVAAFAEKLDELRQSGKRIVLLADGDPLLFGIAESMIRNLGSDSVCVIPCVSTVQLAAAKIGKGWKNFEIISLHGRTNSSPLFGALQRVADCAVYTDHINNPAVIAKKLLEKGVANYTMTVLDQLGTSSEKITTGPLDKFLDFTCSDLNLVMLTVGHCSCNHPVIGRSDDDFTRQKGLITKLPVRATGLALLGLSRGQTIWDLGAGCGSVSIEASFLAKNSQVFAVEKDTDRFEMIKENVRKFGAFTVVPVQGTMPQALAELPDPDRIFIGGGIGKDSSTITEATARLKPGGRIVVHAILMGSVQRTKEIFEQLGWQWQAMQLQASISDKLAGDIRFKAQNPVTIMWADKPES</sequence>
<keyword evidence="8" id="KW-1185">Reference proteome</keyword>
<proteinExistence type="predicted"/>
<evidence type="ECO:0000259" key="6">
    <source>
        <dbReference type="Pfam" id="PF00590"/>
    </source>
</evidence>
<dbReference type="InterPro" id="IPR006365">
    <property type="entry name" value="Cbl_synth_CobL"/>
</dbReference>
<keyword evidence="2" id="KW-0169">Cobalamin biosynthesis</keyword>
<keyword evidence="4 7" id="KW-0808">Transferase</keyword>
<dbReference type="CDD" id="cd11644">
    <property type="entry name" value="Precorrin-6Y-MT"/>
    <property type="match status" value="1"/>
</dbReference>
<keyword evidence="3 7" id="KW-0489">Methyltransferase</keyword>
<dbReference type="Gene3D" id="3.30.950.10">
    <property type="entry name" value="Methyltransferase, Cobalt-precorrin-4 Transmethylase, Domain 2"/>
    <property type="match status" value="1"/>
</dbReference>
<evidence type="ECO:0000256" key="1">
    <source>
        <dbReference type="ARBA" id="ARBA00004953"/>
    </source>
</evidence>
<comment type="pathway">
    <text evidence="1">Cofactor biosynthesis; adenosylcobalamin biosynthesis.</text>
</comment>
<dbReference type="PANTHER" id="PTHR43182:SF1">
    <property type="entry name" value="COBALT-PRECORRIN-7 C(5)-METHYLTRANSFERASE"/>
    <property type="match status" value="1"/>
</dbReference>
<name>A0A1X7E6A8_9BACT</name>
<dbReference type="CDD" id="cd02440">
    <property type="entry name" value="AdoMet_MTases"/>
    <property type="match status" value="1"/>
</dbReference>
<dbReference type="Gene3D" id="3.40.50.150">
    <property type="entry name" value="Vaccinia Virus protein VP39"/>
    <property type="match status" value="1"/>
</dbReference>
<dbReference type="AlphaFoldDB" id="A0A1X7E6A8"/>
<dbReference type="GO" id="GO:0032259">
    <property type="term" value="P:methylation"/>
    <property type="evidence" value="ECO:0007669"/>
    <property type="project" value="UniProtKB-KW"/>
</dbReference>
<dbReference type="Proteomes" id="UP000192906">
    <property type="component" value="Unassembled WGS sequence"/>
</dbReference>
<dbReference type="InterPro" id="IPR000878">
    <property type="entry name" value="4pyrrol_Mease"/>
</dbReference>
<protein>
    <submittedName>
        <fullName evidence="7">Precorrin-6Y C5,15-methyltransferase (Decarboxylating)</fullName>
    </submittedName>
</protein>
<evidence type="ECO:0000256" key="4">
    <source>
        <dbReference type="ARBA" id="ARBA00022679"/>
    </source>
</evidence>
<dbReference type="Gene3D" id="3.40.1010.10">
    <property type="entry name" value="Cobalt-precorrin-4 Transmethylase, Domain 1"/>
    <property type="match status" value="1"/>
</dbReference>
<evidence type="ECO:0000256" key="5">
    <source>
        <dbReference type="ARBA" id="ARBA00022691"/>
    </source>
</evidence>
<keyword evidence="5" id="KW-0949">S-adenosyl-L-methionine</keyword>
<dbReference type="InterPro" id="IPR035996">
    <property type="entry name" value="4pyrrol_Methylase_sf"/>
</dbReference>
<dbReference type="SUPFAM" id="SSF53790">
    <property type="entry name" value="Tetrapyrrole methylase"/>
    <property type="match status" value="1"/>
</dbReference>
<dbReference type="OrthoDB" id="9787825at2"/>
<dbReference type="Pfam" id="PF01135">
    <property type="entry name" value="PCMT"/>
    <property type="match status" value="1"/>
</dbReference>
<dbReference type="NCBIfam" id="TIGR02469">
    <property type="entry name" value="CbiT"/>
    <property type="match status" value="1"/>
</dbReference>
<organism evidence="7 8">
    <name type="scientific">Desulfovibrio gilichinskyi</name>
    <dbReference type="NCBI Taxonomy" id="1519643"/>
    <lineage>
        <taxon>Bacteria</taxon>
        <taxon>Pseudomonadati</taxon>
        <taxon>Thermodesulfobacteriota</taxon>
        <taxon>Desulfovibrionia</taxon>
        <taxon>Desulfovibrionales</taxon>
        <taxon>Desulfovibrionaceae</taxon>
        <taxon>Desulfovibrio</taxon>
    </lineage>
</organism>
<evidence type="ECO:0000256" key="2">
    <source>
        <dbReference type="ARBA" id="ARBA00022573"/>
    </source>
</evidence>
<evidence type="ECO:0000313" key="8">
    <source>
        <dbReference type="Proteomes" id="UP000192906"/>
    </source>
</evidence>
<dbReference type="InterPro" id="IPR029063">
    <property type="entry name" value="SAM-dependent_MTases_sf"/>
</dbReference>
<dbReference type="EMBL" id="FWZU01000004">
    <property type="protein sequence ID" value="SMF27798.1"/>
    <property type="molecule type" value="Genomic_DNA"/>
</dbReference>
<accession>A0A1X7E6A8</accession>
<dbReference type="PANTHER" id="PTHR43182">
    <property type="entry name" value="COBALT-PRECORRIN-6B C(15)-METHYLTRANSFERASE (DECARBOXYLATING)"/>
    <property type="match status" value="1"/>
</dbReference>
<dbReference type="InterPro" id="IPR014008">
    <property type="entry name" value="Cbl_synth_MTase_CbiT"/>
</dbReference>
<gene>
    <name evidence="7" type="ORF">SAMN06295933_2670</name>
</gene>
<evidence type="ECO:0000256" key="3">
    <source>
        <dbReference type="ARBA" id="ARBA00022603"/>
    </source>
</evidence>
<evidence type="ECO:0000313" key="7">
    <source>
        <dbReference type="EMBL" id="SMF27798.1"/>
    </source>
</evidence>
<feature type="domain" description="Tetrapyrrole methylase" evidence="6">
    <location>
        <begin position="5"/>
        <end position="192"/>
    </location>
</feature>
<dbReference type="STRING" id="1519643.SAMN06295933_2670"/>
<dbReference type="InterPro" id="IPR014776">
    <property type="entry name" value="4pyrrole_Mease_sub2"/>
</dbReference>
<dbReference type="NCBIfam" id="TIGR02467">
    <property type="entry name" value="CbiE"/>
    <property type="match status" value="1"/>
</dbReference>
<dbReference type="GO" id="GO:0009236">
    <property type="term" value="P:cobalamin biosynthetic process"/>
    <property type="evidence" value="ECO:0007669"/>
    <property type="project" value="UniProtKB-UniPathway"/>
</dbReference>
<dbReference type="InterPro" id="IPR050714">
    <property type="entry name" value="Cobalamin_biosynth_MTase"/>
</dbReference>
<dbReference type="InterPro" id="IPR012818">
    <property type="entry name" value="CbiE"/>
</dbReference>
<dbReference type="PIRSF" id="PIRSF036428">
    <property type="entry name" value="CobL"/>
    <property type="match status" value="1"/>
</dbReference>
<dbReference type="GO" id="GO:0008276">
    <property type="term" value="F:protein methyltransferase activity"/>
    <property type="evidence" value="ECO:0007669"/>
    <property type="project" value="InterPro"/>
</dbReference>
<dbReference type="RefSeq" id="WP_085103017.1">
    <property type="nucleotide sequence ID" value="NZ_FWZU01000004.1"/>
</dbReference>
<dbReference type="Pfam" id="PF00590">
    <property type="entry name" value="TP_methylase"/>
    <property type="match status" value="1"/>
</dbReference>
<reference evidence="8" key="1">
    <citation type="submission" date="2017-04" db="EMBL/GenBank/DDBJ databases">
        <authorList>
            <person name="Varghese N."/>
            <person name="Submissions S."/>
        </authorList>
    </citation>
    <scope>NUCLEOTIDE SEQUENCE [LARGE SCALE GENOMIC DNA]</scope>
    <source>
        <strain evidence="8">K3S</strain>
    </source>
</reference>
<dbReference type="UniPathway" id="UPA00148"/>
<dbReference type="InterPro" id="IPR014777">
    <property type="entry name" value="4pyrrole_Mease_sub1"/>
</dbReference>
<dbReference type="SUPFAM" id="SSF53335">
    <property type="entry name" value="S-adenosyl-L-methionine-dependent methyltransferases"/>
    <property type="match status" value="1"/>
</dbReference>